<comment type="caution">
    <text evidence="5">The sequence shown here is derived from an EMBL/GenBank/DDBJ whole genome shotgun (WGS) entry which is preliminary data.</text>
</comment>
<feature type="compositionally biased region" description="Polar residues" evidence="2">
    <location>
        <begin position="170"/>
        <end position="183"/>
    </location>
</feature>
<dbReference type="EMBL" id="BAAARB010000027">
    <property type="protein sequence ID" value="GAA2392071.1"/>
    <property type="molecule type" value="Genomic_DNA"/>
</dbReference>
<dbReference type="EC" id="3.4.21.89" evidence="1"/>
<keyword evidence="3" id="KW-0472">Membrane</keyword>
<dbReference type="Proteomes" id="UP001501170">
    <property type="component" value="Unassembled WGS sequence"/>
</dbReference>
<protein>
    <recommendedName>
        <fullName evidence="1">Signal peptidase I</fullName>
        <ecNumber evidence="1">3.4.21.89</ecNumber>
    </recommendedName>
</protein>
<feature type="transmembrane region" description="Helical" evidence="3">
    <location>
        <begin position="146"/>
        <end position="165"/>
    </location>
</feature>
<evidence type="ECO:0000256" key="1">
    <source>
        <dbReference type="NCBIfam" id="TIGR02228"/>
    </source>
</evidence>
<sequence length="202" mass="21070">MRQHPDDQSGLRSRRELALNAGAVIGLICIVAAIASMAFNITPLVFRSGSMSPQIPTGSLALARTVPATDVHVGDVVSVENEAGTRISHRVVAVNPIGGGEVSLTLKGDANRAPDPSPYTVAEADRIVAHVPILGYAAAWLSSKTAIFLGGILAGALLMLAFGPIRRSTDGSTPDTGDASQTHSSDEPADHREPQYQEADRA</sequence>
<dbReference type="InterPro" id="IPR019533">
    <property type="entry name" value="Peptidase_S26"/>
</dbReference>
<evidence type="ECO:0000256" key="2">
    <source>
        <dbReference type="SAM" id="MobiDB-lite"/>
    </source>
</evidence>
<keyword evidence="6" id="KW-1185">Reference proteome</keyword>
<dbReference type="RefSeq" id="WP_045539670.1">
    <property type="nucleotide sequence ID" value="NZ_BAAARB010000027.1"/>
</dbReference>
<name>A0ABP5V0Y4_9ACTN</name>
<feature type="region of interest" description="Disordered" evidence="2">
    <location>
        <begin position="169"/>
        <end position="202"/>
    </location>
</feature>
<evidence type="ECO:0000256" key="3">
    <source>
        <dbReference type="SAM" id="Phobius"/>
    </source>
</evidence>
<evidence type="ECO:0000313" key="5">
    <source>
        <dbReference type="EMBL" id="GAA2392071.1"/>
    </source>
</evidence>
<organism evidence="5 6">
    <name type="scientific">Gordonia cholesterolivorans</name>
    <dbReference type="NCBI Taxonomy" id="559625"/>
    <lineage>
        <taxon>Bacteria</taxon>
        <taxon>Bacillati</taxon>
        <taxon>Actinomycetota</taxon>
        <taxon>Actinomycetes</taxon>
        <taxon>Mycobacteriales</taxon>
        <taxon>Gordoniaceae</taxon>
        <taxon>Gordonia</taxon>
    </lineage>
</organism>
<reference evidence="6" key="1">
    <citation type="journal article" date="2019" name="Int. J. Syst. Evol. Microbiol.">
        <title>The Global Catalogue of Microorganisms (GCM) 10K type strain sequencing project: providing services to taxonomists for standard genome sequencing and annotation.</title>
        <authorList>
            <consortium name="The Broad Institute Genomics Platform"/>
            <consortium name="The Broad Institute Genome Sequencing Center for Infectious Disease"/>
            <person name="Wu L."/>
            <person name="Ma J."/>
        </authorList>
    </citation>
    <scope>NUCLEOTIDE SEQUENCE [LARGE SCALE GENOMIC DNA]</scope>
    <source>
        <strain evidence="6">JCM 16227</strain>
    </source>
</reference>
<keyword evidence="3" id="KW-1133">Transmembrane helix</keyword>
<feature type="domain" description="Peptidase S26" evidence="4">
    <location>
        <begin position="26"/>
        <end position="94"/>
    </location>
</feature>
<dbReference type="NCBIfam" id="TIGR02228">
    <property type="entry name" value="sigpep_I_arch"/>
    <property type="match status" value="1"/>
</dbReference>
<feature type="compositionally biased region" description="Basic and acidic residues" evidence="2">
    <location>
        <begin position="184"/>
        <end position="202"/>
    </location>
</feature>
<feature type="transmembrane region" description="Helical" evidence="3">
    <location>
        <begin position="21"/>
        <end position="46"/>
    </location>
</feature>
<keyword evidence="3" id="KW-0812">Transmembrane</keyword>
<evidence type="ECO:0000313" key="6">
    <source>
        <dbReference type="Proteomes" id="UP001501170"/>
    </source>
</evidence>
<dbReference type="InterPro" id="IPR001733">
    <property type="entry name" value="Peptidase_S26B"/>
</dbReference>
<gene>
    <name evidence="5" type="ORF">GCM10009855_34920</name>
</gene>
<dbReference type="Pfam" id="PF10502">
    <property type="entry name" value="Peptidase_S26"/>
    <property type="match status" value="1"/>
</dbReference>
<evidence type="ECO:0000259" key="4">
    <source>
        <dbReference type="Pfam" id="PF10502"/>
    </source>
</evidence>
<accession>A0ABP5V0Y4</accession>
<proteinExistence type="predicted"/>
<dbReference type="CDD" id="cd06462">
    <property type="entry name" value="Peptidase_S24_S26"/>
    <property type="match status" value="1"/>
</dbReference>